<name>A0A3M8WE44_9ACTN</name>
<feature type="DNA-binding region" description="H-T-H motif" evidence="5">
    <location>
        <begin position="28"/>
        <end position="47"/>
    </location>
</feature>
<dbReference type="Pfam" id="PF00440">
    <property type="entry name" value="TetR_N"/>
    <property type="match status" value="1"/>
</dbReference>
<dbReference type="AlphaFoldDB" id="A0A3M8WE44"/>
<dbReference type="Gene3D" id="1.10.357.10">
    <property type="entry name" value="Tetracycline Repressor, domain 2"/>
    <property type="match status" value="1"/>
</dbReference>
<dbReference type="PANTHER" id="PTHR30055:SF151">
    <property type="entry name" value="TRANSCRIPTIONAL REGULATORY PROTEIN"/>
    <property type="match status" value="1"/>
</dbReference>
<dbReference type="PANTHER" id="PTHR30055">
    <property type="entry name" value="HTH-TYPE TRANSCRIPTIONAL REGULATOR RUTR"/>
    <property type="match status" value="1"/>
</dbReference>
<dbReference type="GO" id="GO:0045892">
    <property type="term" value="P:negative regulation of DNA-templated transcription"/>
    <property type="evidence" value="ECO:0007669"/>
    <property type="project" value="InterPro"/>
</dbReference>
<dbReference type="InterPro" id="IPR003012">
    <property type="entry name" value="Tet_transcr_reg_TetR"/>
</dbReference>
<evidence type="ECO:0000313" key="7">
    <source>
        <dbReference type="EMBL" id="RNG26991.1"/>
    </source>
</evidence>
<reference evidence="7 8" key="1">
    <citation type="submission" date="2018-11" db="EMBL/GenBank/DDBJ databases">
        <title>The Potential of Streptomyces as Biocontrol Agents against the Tomato grey mould, Botrytis cinerea (Gray mold) Frontiers in Microbiology.</title>
        <authorList>
            <person name="Li D."/>
        </authorList>
    </citation>
    <scope>NUCLEOTIDE SEQUENCE [LARGE SCALE GENOMIC DNA]</scope>
    <source>
        <strain evidence="7 8">NEAU-LD23</strain>
    </source>
</reference>
<evidence type="ECO:0000259" key="6">
    <source>
        <dbReference type="PROSITE" id="PS50977"/>
    </source>
</evidence>
<keyword evidence="4" id="KW-0804">Transcription</keyword>
<dbReference type="InterPro" id="IPR009057">
    <property type="entry name" value="Homeodomain-like_sf"/>
</dbReference>
<dbReference type="EMBL" id="RIBZ01000179">
    <property type="protein sequence ID" value="RNG26991.1"/>
    <property type="molecule type" value="Genomic_DNA"/>
</dbReference>
<sequence>MATTRLDRDQVVDAALRLLNEVGLEGLTLRRIAKELNVQAPALYWHFKNKQALLDEMATTIFLRLAEEPGNLDEAMTWQERLIEGQHALRRALLRYRDGAKVFSGTRFTRTDHAVTMEAHLRAFVAAGFTPGAAARASFIAYAFTLGFVTEEQAVEPMPGERAPGYDVAERADLIGPDYPLAAAVGADLFLDYDARFEEGLRTIVAGIESTLGPAAQ</sequence>
<dbReference type="GO" id="GO:0000976">
    <property type="term" value="F:transcription cis-regulatory region binding"/>
    <property type="evidence" value="ECO:0007669"/>
    <property type="project" value="TreeGrafter"/>
</dbReference>
<dbReference type="InterPro" id="IPR036271">
    <property type="entry name" value="Tet_transcr_reg_TetR-rel_C_sf"/>
</dbReference>
<protein>
    <submittedName>
        <fullName evidence="7">TetR family transcriptional regulator</fullName>
    </submittedName>
</protein>
<organism evidence="7 8">
    <name type="scientific">Streptomyces botrytidirepellens</name>
    <dbReference type="NCBI Taxonomy" id="2486417"/>
    <lineage>
        <taxon>Bacteria</taxon>
        <taxon>Bacillati</taxon>
        <taxon>Actinomycetota</taxon>
        <taxon>Actinomycetes</taxon>
        <taxon>Kitasatosporales</taxon>
        <taxon>Streptomycetaceae</taxon>
        <taxon>Streptomyces</taxon>
    </lineage>
</organism>
<dbReference type="GO" id="GO:0003700">
    <property type="term" value="F:DNA-binding transcription factor activity"/>
    <property type="evidence" value="ECO:0007669"/>
    <property type="project" value="TreeGrafter"/>
</dbReference>
<keyword evidence="2" id="KW-0805">Transcription regulation</keyword>
<dbReference type="PROSITE" id="PS01081">
    <property type="entry name" value="HTH_TETR_1"/>
    <property type="match status" value="1"/>
</dbReference>
<dbReference type="PRINTS" id="PR00455">
    <property type="entry name" value="HTHTETR"/>
</dbReference>
<evidence type="ECO:0000256" key="3">
    <source>
        <dbReference type="ARBA" id="ARBA00023125"/>
    </source>
</evidence>
<comment type="caution">
    <text evidence="7">The sequence shown here is derived from an EMBL/GenBank/DDBJ whole genome shotgun (WGS) entry which is preliminary data.</text>
</comment>
<dbReference type="Proteomes" id="UP000275401">
    <property type="component" value="Unassembled WGS sequence"/>
</dbReference>
<gene>
    <name evidence="7" type="ORF">EEJ42_14050</name>
</gene>
<dbReference type="SUPFAM" id="SSF48498">
    <property type="entry name" value="Tetracyclin repressor-like, C-terminal domain"/>
    <property type="match status" value="1"/>
</dbReference>
<evidence type="ECO:0000256" key="4">
    <source>
        <dbReference type="ARBA" id="ARBA00023163"/>
    </source>
</evidence>
<dbReference type="PROSITE" id="PS50977">
    <property type="entry name" value="HTH_TETR_2"/>
    <property type="match status" value="1"/>
</dbReference>
<evidence type="ECO:0000256" key="5">
    <source>
        <dbReference type="PROSITE-ProRule" id="PRU00335"/>
    </source>
</evidence>
<evidence type="ECO:0000256" key="1">
    <source>
        <dbReference type="ARBA" id="ARBA00022491"/>
    </source>
</evidence>
<dbReference type="InterPro" id="IPR050109">
    <property type="entry name" value="HTH-type_TetR-like_transc_reg"/>
</dbReference>
<dbReference type="Pfam" id="PF02909">
    <property type="entry name" value="TetR_C_1"/>
    <property type="match status" value="1"/>
</dbReference>
<evidence type="ECO:0000256" key="2">
    <source>
        <dbReference type="ARBA" id="ARBA00023015"/>
    </source>
</evidence>
<dbReference type="PRINTS" id="PR00400">
    <property type="entry name" value="TETREPRESSOR"/>
</dbReference>
<dbReference type="RefSeq" id="WP_123100277.1">
    <property type="nucleotide sequence ID" value="NZ_RIBZ01000179.1"/>
</dbReference>
<keyword evidence="3 5" id="KW-0238">DNA-binding</keyword>
<proteinExistence type="predicted"/>
<evidence type="ECO:0000313" key="8">
    <source>
        <dbReference type="Proteomes" id="UP000275401"/>
    </source>
</evidence>
<dbReference type="InterPro" id="IPR004111">
    <property type="entry name" value="Repressor_TetR_C"/>
</dbReference>
<dbReference type="GO" id="GO:0046677">
    <property type="term" value="P:response to antibiotic"/>
    <property type="evidence" value="ECO:0007669"/>
    <property type="project" value="InterPro"/>
</dbReference>
<dbReference type="Gene3D" id="1.10.10.60">
    <property type="entry name" value="Homeodomain-like"/>
    <property type="match status" value="1"/>
</dbReference>
<dbReference type="SUPFAM" id="SSF46689">
    <property type="entry name" value="Homeodomain-like"/>
    <property type="match status" value="1"/>
</dbReference>
<feature type="domain" description="HTH tetR-type" evidence="6">
    <location>
        <begin position="5"/>
        <end position="65"/>
    </location>
</feature>
<dbReference type="InterPro" id="IPR023772">
    <property type="entry name" value="DNA-bd_HTH_TetR-type_CS"/>
</dbReference>
<keyword evidence="8" id="KW-1185">Reference proteome</keyword>
<keyword evidence="1" id="KW-0678">Repressor</keyword>
<dbReference type="InterPro" id="IPR001647">
    <property type="entry name" value="HTH_TetR"/>
</dbReference>
<accession>A0A3M8WE44</accession>